<name>A0A0S4IQ34_BODSA</name>
<gene>
    <name evidence="1" type="ORF">BSAL_59265</name>
</gene>
<dbReference type="Proteomes" id="UP000051952">
    <property type="component" value="Unassembled WGS sequence"/>
</dbReference>
<evidence type="ECO:0000313" key="1">
    <source>
        <dbReference type="EMBL" id="CUF09876.1"/>
    </source>
</evidence>
<dbReference type="VEuPathDB" id="TriTrypDB:BSAL_59265"/>
<keyword evidence="2" id="KW-1185">Reference proteome</keyword>
<sequence length="108" mass="12778">MINGYQPRSIFVIKTPDMESPRAAEKISEPLLAFAADFVMQQLVTQPRRQHDRRWAGYTVRNEDIINRCIIFFSDVSIDSRNALYFRRGDPRHGRFTRPRDHLVSWNI</sequence>
<protein>
    <submittedName>
        <fullName evidence="1">Uncharacterized protein</fullName>
    </submittedName>
</protein>
<accession>A0A0S4IQ34</accession>
<organism evidence="1 2">
    <name type="scientific">Bodo saltans</name>
    <name type="common">Flagellated protozoan</name>
    <dbReference type="NCBI Taxonomy" id="75058"/>
    <lineage>
        <taxon>Eukaryota</taxon>
        <taxon>Discoba</taxon>
        <taxon>Euglenozoa</taxon>
        <taxon>Kinetoplastea</taxon>
        <taxon>Metakinetoplastina</taxon>
        <taxon>Eubodonida</taxon>
        <taxon>Bodonidae</taxon>
        <taxon>Bodo</taxon>
    </lineage>
</organism>
<dbReference type="AlphaFoldDB" id="A0A0S4IQ34"/>
<proteinExistence type="predicted"/>
<reference evidence="2" key="1">
    <citation type="submission" date="2015-09" db="EMBL/GenBank/DDBJ databases">
        <authorList>
            <consortium name="Pathogen Informatics"/>
        </authorList>
    </citation>
    <scope>NUCLEOTIDE SEQUENCE [LARGE SCALE GENOMIC DNA]</scope>
    <source>
        <strain evidence="2">Lake Konstanz</strain>
    </source>
</reference>
<evidence type="ECO:0000313" key="2">
    <source>
        <dbReference type="Proteomes" id="UP000051952"/>
    </source>
</evidence>
<dbReference type="EMBL" id="CYKH01000239">
    <property type="protein sequence ID" value="CUF09876.1"/>
    <property type="molecule type" value="Genomic_DNA"/>
</dbReference>